<feature type="signal peptide" evidence="1">
    <location>
        <begin position="1"/>
        <end position="21"/>
    </location>
</feature>
<keyword evidence="3" id="KW-1185">Reference proteome</keyword>
<accession>A0A9R1WDN0</accession>
<feature type="chain" id="PRO_5040496012" evidence="1">
    <location>
        <begin position="22"/>
        <end position="86"/>
    </location>
</feature>
<comment type="caution">
    <text evidence="2">The sequence shown here is derived from an EMBL/GenBank/DDBJ whole genome shotgun (WGS) entry which is preliminary data.</text>
</comment>
<sequence length="86" mass="10225">MNTKLLTLIFYTILLFLYTQNTHNIFTTIAYEMIRVASPQPPSPPRPLETLISTPIEVLGHFWCYSRDFEALKPYEEEEDHWWCVC</sequence>
<keyword evidence="1" id="KW-0732">Signal</keyword>
<organism evidence="2 3">
    <name type="scientific">Lactuca sativa</name>
    <name type="common">Garden lettuce</name>
    <dbReference type="NCBI Taxonomy" id="4236"/>
    <lineage>
        <taxon>Eukaryota</taxon>
        <taxon>Viridiplantae</taxon>
        <taxon>Streptophyta</taxon>
        <taxon>Embryophyta</taxon>
        <taxon>Tracheophyta</taxon>
        <taxon>Spermatophyta</taxon>
        <taxon>Magnoliopsida</taxon>
        <taxon>eudicotyledons</taxon>
        <taxon>Gunneridae</taxon>
        <taxon>Pentapetalae</taxon>
        <taxon>asterids</taxon>
        <taxon>campanulids</taxon>
        <taxon>Asterales</taxon>
        <taxon>Asteraceae</taxon>
        <taxon>Cichorioideae</taxon>
        <taxon>Cichorieae</taxon>
        <taxon>Lactucinae</taxon>
        <taxon>Lactuca</taxon>
    </lineage>
</organism>
<dbReference type="EMBL" id="NBSK02000002">
    <property type="protein sequence ID" value="KAJ0223366.1"/>
    <property type="molecule type" value="Genomic_DNA"/>
</dbReference>
<dbReference type="Proteomes" id="UP000235145">
    <property type="component" value="Unassembled WGS sequence"/>
</dbReference>
<reference evidence="2 3" key="1">
    <citation type="journal article" date="2017" name="Nat. Commun.">
        <title>Genome assembly with in vitro proximity ligation data and whole-genome triplication in lettuce.</title>
        <authorList>
            <person name="Reyes-Chin-Wo S."/>
            <person name="Wang Z."/>
            <person name="Yang X."/>
            <person name="Kozik A."/>
            <person name="Arikit S."/>
            <person name="Song C."/>
            <person name="Xia L."/>
            <person name="Froenicke L."/>
            <person name="Lavelle D.O."/>
            <person name="Truco M.J."/>
            <person name="Xia R."/>
            <person name="Zhu S."/>
            <person name="Xu C."/>
            <person name="Xu H."/>
            <person name="Xu X."/>
            <person name="Cox K."/>
            <person name="Korf I."/>
            <person name="Meyers B.C."/>
            <person name="Michelmore R.W."/>
        </authorList>
    </citation>
    <scope>NUCLEOTIDE SEQUENCE [LARGE SCALE GENOMIC DNA]</scope>
    <source>
        <strain evidence="3">cv. Salinas</strain>
        <tissue evidence="2">Seedlings</tissue>
    </source>
</reference>
<gene>
    <name evidence="2" type="ORF">LSAT_V11C200079290</name>
</gene>
<evidence type="ECO:0000313" key="2">
    <source>
        <dbReference type="EMBL" id="KAJ0223366.1"/>
    </source>
</evidence>
<evidence type="ECO:0000313" key="3">
    <source>
        <dbReference type="Proteomes" id="UP000235145"/>
    </source>
</evidence>
<protein>
    <submittedName>
        <fullName evidence="2">Uncharacterized protein</fullName>
    </submittedName>
</protein>
<evidence type="ECO:0000256" key="1">
    <source>
        <dbReference type="SAM" id="SignalP"/>
    </source>
</evidence>
<name>A0A9R1WDN0_LACSA</name>
<dbReference type="AlphaFoldDB" id="A0A9R1WDN0"/>
<proteinExistence type="predicted"/>